<sequence>MHSINLMDAYVIETLRSHGVSNETILEETKNKNTETFQSVKENMDFTTLELLEASGNLESILKEGYQVTFLTSNGLKNLIRMKYDKKADEDFTFDDFVVRGLEISDDETKELEALLSQNWNLSKDEDGVTIAPVS</sequence>
<comment type="caution">
    <text evidence="1">The sequence shown here is derived from an EMBL/GenBank/DDBJ whole genome shotgun (WGS) entry which is preliminary data.</text>
</comment>
<protein>
    <submittedName>
        <fullName evidence="1">Uncharacterized protein</fullName>
    </submittedName>
</protein>
<dbReference type="RefSeq" id="WP_377775257.1">
    <property type="nucleotide sequence ID" value="NZ_JBHUOQ010000004.1"/>
</dbReference>
<gene>
    <name evidence="1" type="ORF">ACFSX4_12250</name>
</gene>
<dbReference type="Proteomes" id="UP001597519">
    <property type="component" value="Unassembled WGS sequence"/>
</dbReference>
<keyword evidence="2" id="KW-1185">Reference proteome</keyword>
<dbReference type="EMBL" id="JBHUOQ010000004">
    <property type="protein sequence ID" value="MFD2831237.1"/>
    <property type="molecule type" value="Genomic_DNA"/>
</dbReference>
<proteinExistence type="predicted"/>
<accession>A0ABW5WXL4</accession>
<evidence type="ECO:0000313" key="1">
    <source>
        <dbReference type="EMBL" id="MFD2831237.1"/>
    </source>
</evidence>
<organism evidence="1 2">
    <name type="scientific">Corticicoccus populi</name>
    <dbReference type="NCBI Taxonomy" id="1812821"/>
    <lineage>
        <taxon>Bacteria</taxon>
        <taxon>Bacillati</taxon>
        <taxon>Bacillota</taxon>
        <taxon>Bacilli</taxon>
        <taxon>Bacillales</taxon>
        <taxon>Staphylococcaceae</taxon>
        <taxon>Corticicoccus</taxon>
    </lineage>
</organism>
<evidence type="ECO:0000313" key="2">
    <source>
        <dbReference type="Proteomes" id="UP001597519"/>
    </source>
</evidence>
<name>A0ABW5WXL4_9STAP</name>
<reference evidence="2" key="1">
    <citation type="journal article" date="2019" name="Int. J. Syst. Evol. Microbiol.">
        <title>The Global Catalogue of Microorganisms (GCM) 10K type strain sequencing project: providing services to taxonomists for standard genome sequencing and annotation.</title>
        <authorList>
            <consortium name="The Broad Institute Genomics Platform"/>
            <consortium name="The Broad Institute Genome Sequencing Center for Infectious Disease"/>
            <person name="Wu L."/>
            <person name="Ma J."/>
        </authorList>
    </citation>
    <scope>NUCLEOTIDE SEQUENCE [LARGE SCALE GENOMIC DNA]</scope>
    <source>
        <strain evidence="2">KCTC 33575</strain>
    </source>
</reference>